<dbReference type="InterPro" id="IPR002818">
    <property type="entry name" value="DJ-1/PfpI"/>
</dbReference>
<gene>
    <name evidence="2" type="ORF">CHR60_10305</name>
</gene>
<organism evidence="2 3">
    <name type="scientific">Faecalibacterium prausnitzii</name>
    <dbReference type="NCBI Taxonomy" id="853"/>
    <lineage>
        <taxon>Bacteria</taxon>
        <taxon>Bacillati</taxon>
        <taxon>Bacillota</taxon>
        <taxon>Clostridia</taxon>
        <taxon>Eubacteriales</taxon>
        <taxon>Oscillospiraceae</taxon>
        <taxon>Faecalibacterium</taxon>
    </lineage>
</organism>
<dbReference type="PANTHER" id="PTHR48094:SF12">
    <property type="entry name" value="PARKINSON DISEASE PROTEIN 7 HOMOLOG"/>
    <property type="match status" value="1"/>
</dbReference>
<reference evidence="2 3" key="1">
    <citation type="journal article" date="2017" name="Front. Microbiol.">
        <title>New Insights into the Diversity of the Genus Faecalibacterium.</title>
        <authorList>
            <person name="Benevides L."/>
            <person name="Burman S."/>
            <person name="Martin R."/>
            <person name="Robert V."/>
            <person name="Thomas M."/>
            <person name="Miquel S."/>
            <person name="Chain F."/>
            <person name="Sokol H."/>
            <person name="Bermudez-Humaran L.G."/>
            <person name="Morrison M."/>
            <person name="Langella P."/>
            <person name="Azevedo V.A."/>
            <person name="Chatel J.M."/>
            <person name="Soares S."/>
        </authorList>
    </citation>
    <scope>NUCLEOTIDE SEQUENCE [LARGE SCALE GENOMIC DNA]</scope>
    <source>
        <strain evidence="2 3">AHMP21</strain>
    </source>
</reference>
<sequence length="183" mass="19080">MSKAVVFFADGTEECEALLVVDLLRRAKVEVIVASAMGRRELVSSHNIHLTADALAEEVDYSDVDMVVLPGGIPGTPNLAANKTVTDTCTAFARAGRKVAAICAAPSILASLGLLEGRNATAHAGFQDQLAGAVVHDEEVVVDGSITTSYGLGGAIPFALELVRQLAGPAEADRIQNAIAYRH</sequence>
<dbReference type="PANTHER" id="PTHR48094">
    <property type="entry name" value="PROTEIN/NUCLEIC ACID DEGLYCASE DJ-1-RELATED"/>
    <property type="match status" value="1"/>
</dbReference>
<accession>A0A2A7B4M3</accession>
<dbReference type="Pfam" id="PF01965">
    <property type="entry name" value="DJ-1_PfpI"/>
    <property type="match status" value="1"/>
</dbReference>
<dbReference type="EMBL" id="NOUV01000015">
    <property type="protein sequence ID" value="PDX86261.1"/>
    <property type="molecule type" value="Genomic_DNA"/>
</dbReference>
<evidence type="ECO:0000259" key="1">
    <source>
        <dbReference type="Pfam" id="PF01965"/>
    </source>
</evidence>
<comment type="caution">
    <text evidence="2">The sequence shown here is derived from an EMBL/GenBank/DDBJ whole genome shotgun (WGS) entry which is preliminary data.</text>
</comment>
<dbReference type="InterPro" id="IPR050325">
    <property type="entry name" value="Prot/Nucl_acid_deglycase"/>
</dbReference>
<proteinExistence type="predicted"/>
<dbReference type="CDD" id="cd03135">
    <property type="entry name" value="GATase1_DJ-1"/>
    <property type="match status" value="1"/>
</dbReference>
<evidence type="ECO:0000313" key="2">
    <source>
        <dbReference type="EMBL" id="PDX86261.1"/>
    </source>
</evidence>
<dbReference type="GO" id="GO:0005737">
    <property type="term" value="C:cytoplasm"/>
    <property type="evidence" value="ECO:0007669"/>
    <property type="project" value="TreeGrafter"/>
</dbReference>
<dbReference type="InterPro" id="IPR006287">
    <property type="entry name" value="DJ-1"/>
</dbReference>
<protein>
    <submittedName>
        <fullName evidence="2">DJ-1 family protein</fullName>
    </submittedName>
</protein>
<name>A0A2A7B4M3_9FIRM</name>
<dbReference type="InterPro" id="IPR029062">
    <property type="entry name" value="Class_I_gatase-like"/>
</dbReference>
<dbReference type="RefSeq" id="WP_097792938.1">
    <property type="nucleotide sequence ID" value="NZ_NOUV01000015.1"/>
</dbReference>
<dbReference type="OrthoDB" id="9800516at2"/>
<dbReference type="Proteomes" id="UP000220904">
    <property type="component" value="Unassembled WGS sequence"/>
</dbReference>
<dbReference type="NCBIfam" id="TIGR01383">
    <property type="entry name" value="not_thiJ"/>
    <property type="match status" value="1"/>
</dbReference>
<dbReference type="AlphaFoldDB" id="A0A2A7B4M3"/>
<dbReference type="SUPFAM" id="SSF52317">
    <property type="entry name" value="Class I glutamine amidotransferase-like"/>
    <property type="match status" value="1"/>
</dbReference>
<feature type="domain" description="DJ-1/PfpI" evidence="1">
    <location>
        <begin position="3"/>
        <end position="165"/>
    </location>
</feature>
<evidence type="ECO:0000313" key="3">
    <source>
        <dbReference type="Proteomes" id="UP000220904"/>
    </source>
</evidence>
<dbReference type="Gene3D" id="3.40.50.880">
    <property type="match status" value="1"/>
</dbReference>